<accession>A0A4Y1MZR3</accession>
<dbReference type="RefSeq" id="WP_397540501.1">
    <property type="nucleotide sequence ID" value="NZ_CP025189.1"/>
</dbReference>
<sequence>MSILNTLNHKIPRGLSRSKVRYEAPAYGSKMQPLPPVGGRLEGLSRAAIYIAAASGEITLKKFGTRTLVDMASLHAFLDALPNAEIRRSDAKKA</sequence>
<name>A0A4Y1MZR3_9PROT</name>
<gene>
    <name evidence="1" type="ORF">RADP37_05381</name>
</gene>
<dbReference type="AlphaFoldDB" id="A0A4Y1MZR3"/>
<protein>
    <submittedName>
        <fullName evidence="1">Uncharacterized protein</fullName>
    </submittedName>
</protein>
<proteinExistence type="predicted"/>
<reference evidence="1" key="1">
    <citation type="submission" date="2017-12" db="EMBL/GenBank/DDBJ databases">
        <authorList>
            <person name="Martens C."/>
            <person name="Dahlstrom E."/>
            <person name="Barbian K."/>
            <person name="Sykora L."/>
            <person name="Ricklefs S."/>
            <person name="Bruno D."/>
            <person name="Anzick I."/>
            <person name="Myles I."/>
            <person name="Datta S.K."/>
        </authorList>
    </citation>
    <scope>NUCLEOTIDE SEQUENCE</scope>
    <source>
        <strain evidence="1">AD2</strain>
    </source>
</reference>
<dbReference type="EMBL" id="CP025189">
    <property type="protein sequence ID" value="AWV23310.1"/>
    <property type="molecule type" value="Genomic_DNA"/>
</dbReference>
<evidence type="ECO:0000313" key="1">
    <source>
        <dbReference type="EMBL" id="AWV23310.1"/>
    </source>
</evidence>
<organism evidence="1">
    <name type="scientific">Roseomonas mucosa</name>
    <dbReference type="NCBI Taxonomy" id="207340"/>
    <lineage>
        <taxon>Bacteria</taxon>
        <taxon>Pseudomonadati</taxon>
        <taxon>Pseudomonadota</taxon>
        <taxon>Alphaproteobacteria</taxon>
        <taxon>Acetobacterales</taxon>
        <taxon>Roseomonadaceae</taxon>
        <taxon>Roseomonas</taxon>
    </lineage>
</organism>